<organism evidence="2 3">
    <name type="scientific">Plectus sambesii</name>
    <dbReference type="NCBI Taxonomy" id="2011161"/>
    <lineage>
        <taxon>Eukaryota</taxon>
        <taxon>Metazoa</taxon>
        <taxon>Ecdysozoa</taxon>
        <taxon>Nematoda</taxon>
        <taxon>Chromadorea</taxon>
        <taxon>Plectida</taxon>
        <taxon>Plectina</taxon>
        <taxon>Plectoidea</taxon>
        <taxon>Plectidae</taxon>
        <taxon>Plectus</taxon>
    </lineage>
</organism>
<feature type="compositionally biased region" description="Polar residues" evidence="1">
    <location>
        <begin position="7"/>
        <end position="23"/>
    </location>
</feature>
<name>A0A914WVB8_9BILA</name>
<keyword evidence="2" id="KW-1185">Reference proteome</keyword>
<dbReference type="WBParaSite" id="PSAMB.scaffold5378size11837.g26521.t1">
    <property type="protein sequence ID" value="PSAMB.scaffold5378size11837.g26521.t1"/>
    <property type="gene ID" value="PSAMB.scaffold5378size11837.g26521"/>
</dbReference>
<protein>
    <submittedName>
        <fullName evidence="3">Uncharacterized protein</fullName>
    </submittedName>
</protein>
<evidence type="ECO:0000256" key="1">
    <source>
        <dbReference type="SAM" id="MobiDB-lite"/>
    </source>
</evidence>
<reference evidence="3" key="1">
    <citation type="submission" date="2022-11" db="UniProtKB">
        <authorList>
            <consortium name="WormBaseParasite"/>
        </authorList>
    </citation>
    <scope>IDENTIFICATION</scope>
</reference>
<feature type="region of interest" description="Disordered" evidence="1">
    <location>
        <begin position="1"/>
        <end position="28"/>
    </location>
</feature>
<evidence type="ECO:0000313" key="3">
    <source>
        <dbReference type="WBParaSite" id="PSAMB.scaffold5378size11837.g26521.t1"/>
    </source>
</evidence>
<sequence>MPPRPANQRTNGQTNADGSQSSGPARRAYETKRLANSLDWLSSSYSQVLLTSTTPRLHRLFQTPIDERAGLRRLLPSDTIARSAARHTRRRISGIDRPTAATSAQRLGASIQRPSSTDDAKFHYDYYYRSADRRGHDCGVEAAVDDQHHQLLLLIYVDGDRA</sequence>
<proteinExistence type="predicted"/>
<evidence type="ECO:0000313" key="2">
    <source>
        <dbReference type="Proteomes" id="UP000887566"/>
    </source>
</evidence>
<dbReference type="Proteomes" id="UP000887566">
    <property type="component" value="Unplaced"/>
</dbReference>
<accession>A0A914WVB8</accession>
<dbReference type="AlphaFoldDB" id="A0A914WVB8"/>